<protein>
    <recommendedName>
        <fullName evidence="4">Secreted protein</fullName>
    </recommendedName>
</protein>
<sequence length="147" mass="15469">MMVLRRSAARRRFTAALAIMLPATGAALADVRHTEVPIAAQGVFIPAPESCPGHADMTITVMARGVVWRGRSCTLDWVEERAGTPGPIYSLHLRCPAPASGDPAAAGTAGSPAAAATIFNVVVWPKSTNTAAIGPDFTQLADYRRCR</sequence>
<proteinExistence type="predicted"/>
<feature type="signal peptide" evidence="1">
    <location>
        <begin position="1"/>
        <end position="29"/>
    </location>
</feature>
<dbReference type="AlphaFoldDB" id="A0A9X4XQL1"/>
<name>A0A9X4XQL1_9BRAD</name>
<evidence type="ECO:0008006" key="4">
    <source>
        <dbReference type="Google" id="ProtNLM"/>
    </source>
</evidence>
<organism evidence="2 3">
    <name type="scientific">Rhodoplanes serenus</name>
    <dbReference type="NCBI Taxonomy" id="200615"/>
    <lineage>
        <taxon>Bacteria</taxon>
        <taxon>Pseudomonadati</taxon>
        <taxon>Pseudomonadota</taxon>
        <taxon>Alphaproteobacteria</taxon>
        <taxon>Hyphomicrobiales</taxon>
        <taxon>Nitrobacteraceae</taxon>
        <taxon>Rhodoplanes</taxon>
    </lineage>
</organism>
<dbReference type="Proteomes" id="UP000438991">
    <property type="component" value="Unassembled WGS sequence"/>
</dbReference>
<evidence type="ECO:0000256" key="1">
    <source>
        <dbReference type="SAM" id="SignalP"/>
    </source>
</evidence>
<comment type="caution">
    <text evidence="2">The sequence shown here is derived from an EMBL/GenBank/DDBJ whole genome shotgun (WGS) entry which is preliminary data.</text>
</comment>
<gene>
    <name evidence="2" type="ORF">GJ689_10645</name>
</gene>
<reference evidence="2 3" key="1">
    <citation type="submission" date="2019-11" db="EMBL/GenBank/DDBJ databases">
        <title>Whole-genome sequence of Rhodoplanes serenus DSM 18633, type strain.</title>
        <authorList>
            <person name="Kyndt J.A."/>
            <person name="Meyer T.E."/>
        </authorList>
    </citation>
    <scope>NUCLEOTIDE SEQUENCE [LARGE SCALE GENOMIC DNA]</scope>
    <source>
        <strain evidence="2 3">DSM 18633</strain>
    </source>
</reference>
<dbReference type="RefSeq" id="WP_155479585.1">
    <property type="nucleotide sequence ID" value="NZ_WNKV01000007.1"/>
</dbReference>
<evidence type="ECO:0000313" key="2">
    <source>
        <dbReference type="EMBL" id="MTW16661.1"/>
    </source>
</evidence>
<evidence type="ECO:0000313" key="3">
    <source>
        <dbReference type="Proteomes" id="UP000438991"/>
    </source>
</evidence>
<dbReference type="EMBL" id="WNKV01000007">
    <property type="protein sequence ID" value="MTW16661.1"/>
    <property type="molecule type" value="Genomic_DNA"/>
</dbReference>
<keyword evidence="1" id="KW-0732">Signal</keyword>
<accession>A0A9X4XQL1</accession>
<feature type="chain" id="PRO_5040951575" description="Secreted protein" evidence="1">
    <location>
        <begin position="30"/>
        <end position="147"/>
    </location>
</feature>